<evidence type="ECO:0000256" key="1">
    <source>
        <dbReference type="SAM" id="Phobius"/>
    </source>
</evidence>
<name>A0ABT5UPY8_EUBLI</name>
<dbReference type="RefSeq" id="WP_227207361.1">
    <property type="nucleotide sequence ID" value="NZ_JAJCLO010000007.1"/>
</dbReference>
<feature type="transmembrane region" description="Helical" evidence="1">
    <location>
        <begin position="32"/>
        <end position="48"/>
    </location>
</feature>
<dbReference type="Proteomes" id="UP001215087">
    <property type="component" value="Unassembled WGS sequence"/>
</dbReference>
<feature type="transmembrane region" description="Helical" evidence="1">
    <location>
        <begin position="317"/>
        <end position="337"/>
    </location>
</feature>
<evidence type="ECO:0000313" key="2">
    <source>
        <dbReference type="EMBL" id="MDE1471012.1"/>
    </source>
</evidence>
<feature type="transmembrane region" description="Helical" evidence="1">
    <location>
        <begin position="291"/>
        <end position="311"/>
    </location>
</feature>
<protein>
    <submittedName>
        <fullName evidence="2">Uncharacterized protein</fullName>
    </submittedName>
</protein>
<feature type="transmembrane region" description="Helical" evidence="1">
    <location>
        <begin position="55"/>
        <end position="73"/>
    </location>
</feature>
<keyword evidence="3" id="KW-1185">Reference proteome</keyword>
<organism evidence="2 3">
    <name type="scientific">Eubacterium limosum</name>
    <dbReference type="NCBI Taxonomy" id="1736"/>
    <lineage>
        <taxon>Bacteria</taxon>
        <taxon>Bacillati</taxon>
        <taxon>Bacillota</taxon>
        <taxon>Clostridia</taxon>
        <taxon>Eubacteriales</taxon>
        <taxon>Eubacteriaceae</taxon>
        <taxon>Eubacterium</taxon>
    </lineage>
</organism>
<feature type="transmembrane region" description="Helical" evidence="1">
    <location>
        <begin position="103"/>
        <end position="125"/>
    </location>
</feature>
<comment type="caution">
    <text evidence="2">The sequence shown here is derived from an EMBL/GenBank/DDBJ whole genome shotgun (WGS) entry which is preliminary data.</text>
</comment>
<feature type="transmembrane region" description="Helical" evidence="1">
    <location>
        <begin position="260"/>
        <end position="279"/>
    </location>
</feature>
<keyword evidence="1" id="KW-0812">Transmembrane</keyword>
<feature type="transmembrane region" description="Helical" evidence="1">
    <location>
        <begin position="7"/>
        <end position="26"/>
    </location>
</feature>
<gene>
    <name evidence="2" type="ORF">PTZ04_12175</name>
</gene>
<sequence>MNKNKEVLLSFFIQLFYVLNIVAILYVQNATLAAIQAATVLICFFFFHKKIEKKFLGFIVGMIISAAISTLVINNKGINVMLMTLLYGGLAYVLLNTRLSIKFFKYAFIIIALFLVLNMLTGSVMNNSLLINKRNSISAVLMIQLFLLYIAYVQHNANWPIWPVIVSTVIVFWTTNRSGAIAFIFILLSMLALKMKGKISLKRICYMIFLFLVIVFIFKLFYSIAFEPMIMRFSTRGIDSELREIVLQSYINNAKTNIKYMFFGVDIYHSGIFYILNYNLHNSFLRLHSNYGLIGVCLFLCFVISALFSYIRSKQYIYIIILTSIFIRLFTDTMAFYGPFDPFIIFLICQNAGRKKLFYD</sequence>
<keyword evidence="1" id="KW-1133">Transmembrane helix</keyword>
<feature type="transmembrane region" description="Helical" evidence="1">
    <location>
        <begin position="137"/>
        <end position="155"/>
    </location>
</feature>
<keyword evidence="1" id="KW-0472">Membrane</keyword>
<evidence type="ECO:0000313" key="3">
    <source>
        <dbReference type="Proteomes" id="UP001215087"/>
    </source>
</evidence>
<dbReference type="EMBL" id="JAQSVD010000006">
    <property type="protein sequence ID" value="MDE1471012.1"/>
    <property type="molecule type" value="Genomic_DNA"/>
</dbReference>
<feature type="transmembrane region" description="Helical" evidence="1">
    <location>
        <begin position="161"/>
        <end position="192"/>
    </location>
</feature>
<reference evidence="2 3" key="1">
    <citation type="submission" date="2023-02" db="EMBL/GenBank/DDBJ databases">
        <title>Comparative genome analysis of Eubacterium limosum species.</title>
        <authorList>
            <person name="Bak J.E."/>
        </authorList>
    </citation>
    <scope>NUCLEOTIDE SEQUENCE [LARGE SCALE GENOMIC DNA]</scope>
    <source>
        <strain evidence="2 3">KGMB01548</strain>
    </source>
</reference>
<feature type="transmembrane region" description="Helical" evidence="1">
    <location>
        <begin position="204"/>
        <end position="225"/>
    </location>
</feature>
<accession>A0ABT5UPY8</accession>
<proteinExistence type="predicted"/>